<accession>A0A5S5BE56</accession>
<evidence type="ECO:0000313" key="1">
    <source>
        <dbReference type="EMBL" id="TYP65331.1"/>
    </source>
</evidence>
<sequence length="170" mass="18727">MLIRLISKRCRSSFGPIRTTWHQPGWWCVTAGSDCRAQNSSHWRSRTSTFRAGKSQSAELLCKAPKVLSRAREIDVLEPAVDPLRQILTDAQHAPSAKLEVTHLDNLTIGKEKVCLLFATQGQTCPGASPRWIDDSKNTLKERASDTAGYIKAGIRSLAGRCLTLQSPNG</sequence>
<reference evidence="1 2" key="1">
    <citation type="submission" date="2019-07" db="EMBL/GenBank/DDBJ databases">
        <title>Deep subsurface shale carbon reservoir microbial communities from Ohio and West Virginia, USA.</title>
        <authorList>
            <person name="Wrighton K."/>
        </authorList>
    </citation>
    <scope>NUCLEOTIDE SEQUENCE [LARGE SCALE GENOMIC DNA]</scope>
    <source>
        <strain evidence="1 2">NP_8Ht</strain>
    </source>
</reference>
<dbReference type="AlphaFoldDB" id="A0A5S5BE56"/>
<gene>
    <name evidence="1" type="ORF">A9A72_122459</name>
</gene>
<dbReference type="EMBL" id="VNHQ01000012">
    <property type="protein sequence ID" value="TYP65331.1"/>
    <property type="molecule type" value="Genomic_DNA"/>
</dbReference>
<comment type="caution">
    <text evidence="1">The sequence shown here is derived from an EMBL/GenBank/DDBJ whole genome shotgun (WGS) entry which is preliminary data.</text>
</comment>
<organism evidence="1 2">
    <name type="scientific">Stutzerimonas stutzeri</name>
    <name type="common">Pseudomonas stutzeri</name>
    <dbReference type="NCBI Taxonomy" id="316"/>
    <lineage>
        <taxon>Bacteria</taxon>
        <taxon>Pseudomonadati</taxon>
        <taxon>Pseudomonadota</taxon>
        <taxon>Gammaproteobacteria</taxon>
        <taxon>Pseudomonadales</taxon>
        <taxon>Pseudomonadaceae</taxon>
        <taxon>Stutzerimonas</taxon>
    </lineage>
</organism>
<protein>
    <submittedName>
        <fullName evidence="1">Uncharacterized protein</fullName>
    </submittedName>
</protein>
<proteinExistence type="predicted"/>
<dbReference type="Proteomes" id="UP000324282">
    <property type="component" value="Unassembled WGS sequence"/>
</dbReference>
<name>A0A5S5BE56_STUST</name>
<evidence type="ECO:0000313" key="2">
    <source>
        <dbReference type="Proteomes" id="UP000324282"/>
    </source>
</evidence>